<keyword evidence="13 15" id="KW-0628">Postsynaptic cell membrane</keyword>
<feature type="region of interest" description="Disordered" evidence="16">
    <location>
        <begin position="334"/>
        <end position="397"/>
    </location>
</feature>
<keyword evidence="5 15" id="KW-1133">Transmembrane helix</keyword>
<name>A0A8C4QRC8_EPTBU</name>
<dbReference type="GeneTree" id="ENSGT00940000160084"/>
<dbReference type="SUPFAM" id="SSF81321">
    <property type="entry name" value="Family A G protein-coupled receptor-like"/>
    <property type="match status" value="1"/>
</dbReference>
<feature type="transmembrane region" description="Helical" evidence="15">
    <location>
        <begin position="150"/>
        <end position="175"/>
    </location>
</feature>
<feature type="transmembrane region" description="Helical" evidence="15">
    <location>
        <begin position="29"/>
        <end position="58"/>
    </location>
</feature>
<dbReference type="GO" id="GO:0016907">
    <property type="term" value="F:G protein-coupled acetylcholine receptor activity"/>
    <property type="evidence" value="ECO:0007669"/>
    <property type="project" value="UniProtKB-UniRule"/>
</dbReference>
<dbReference type="InterPro" id="IPR017452">
    <property type="entry name" value="GPCR_Rhodpsn_7TM"/>
</dbReference>
<evidence type="ECO:0000256" key="1">
    <source>
        <dbReference type="ARBA" id="ARBA00003336"/>
    </source>
</evidence>
<keyword evidence="6 15" id="KW-0770">Synapse</keyword>
<reference evidence="18" key="1">
    <citation type="submission" date="2025-08" db="UniProtKB">
        <authorList>
            <consortium name="Ensembl"/>
        </authorList>
    </citation>
    <scope>IDENTIFICATION</scope>
</reference>
<keyword evidence="8 15" id="KW-0472">Membrane</keyword>
<evidence type="ECO:0000256" key="16">
    <source>
        <dbReference type="SAM" id="MobiDB-lite"/>
    </source>
</evidence>
<feature type="transmembrane region" description="Helical" evidence="15">
    <location>
        <begin position="440"/>
        <end position="461"/>
    </location>
</feature>
<feature type="transmembrane region" description="Helical" evidence="15">
    <location>
        <begin position="108"/>
        <end position="129"/>
    </location>
</feature>
<evidence type="ECO:0000256" key="15">
    <source>
        <dbReference type="RuleBase" id="RU361191"/>
    </source>
</evidence>
<evidence type="ECO:0000256" key="11">
    <source>
        <dbReference type="ARBA" id="ARBA00023180"/>
    </source>
</evidence>
<evidence type="ECO:0000256" key="4">
    <source>
        <dbReference type="ARBA" id="ARBA00022692"/>
    </source>
</evidence>
<feature type="transmembrane region" description="Helical" evidence="15">
    <location>
        <begin position="473"/>
        <end position="492"/>
    </location>
</feature>
<evidence type="ECO:0000259" key="17">
    <source>
        <dbReference type="PROSITE" id="PS50262"/>
    </source>
</evidence>
<feature type="transmembrane region" description="Helical" evidence="15">
    <location>
        <begin position="70"/>
        <end position="96"/>
    </location>
</feature>
<keyword evidence="19" id="KW-1185">Reference proteome</keyword>
<dbReference type="GO" id="GO:0004993">
    <property type="term" value="F:G protein-coupled serotonin receptor activity"/>
    <property type="evidence" value="ECO:0007669"/>
    <property type="project" value="TreeGrafter"/>
</dbReference>
<proteinExistence type="inferred from homology"/>
<evidence type="ECO:0000313" key="18">
    <source>
        <dbReference type="Ensembl" id="ENSEBUP00000019431.1"/>
    </source>
</evidence>
<evidence type="ECO:0000256" key="8">
    <source>
        <dbReference type="ARBA" id="ARBA00023136"/>
    </source>
</evidence>
<evidence type="ECO:0000256" key="7">
    <source>
        <dbReference type="ARBA" id="ARBA00023040"/>
    </source>
</evidence>
<comment type="similarity">
    <text evidence="15">Belongs to the G-protein coupled receptor 1 family. Muscarinic acetylcholine receptor subfamily.</text>
</comment>
<dbReference type="InterPro" id="IPR000276">
    <property type="entry name" value="GPCR_Rhodpsn"/>
</dbReference>
<evidence type="ECO:0000256" key="13">
    <source>
        <dbReference type="ARBA" id="ARBA00023257"/>
    </source>
</evidence>
<evidence type="ECO:0000256" key="2">
    <source>
        <dbReference type="ARBA" id="ARBA00022475"/>
    </source>
</evidence>
<keyword evidence="11" id="KW-0325">Glycoprotein</keyword>
<evidence type="ECO:0000256" key="12">
    <source>
        <dbReference type="ARBA" id="ARBA00023224"/>
    </source>
</evidence>
<comment type="subcellular location">
    <subcellularLocation>
        <location evidence="15">Cell membrane</location>
        <topology evidence="15">Multi-pass membrane protein</topology>
    </subcellularLocation>
    <subcellularLocation>
        <location evidence="15">Postsynaptic cell membrane</location>
        <topology evidence="15">Multi-pass membrane protein</topology>
    </subcellularLocation>
</comment>
<keyword evidence="7 14" id="KW-0297">G-protein coupled receptor</keyword>
<accession>A0A8C4QRC8</accession>
<dbReference type="GO" id="GO:0045211">
    <property type="term" value="C:postsynaptic membrane"/>
    <property type="evidence" value="ECO:0007669"/>
    <property type="project" value="UniProtKB-SubCell"/>
</dbReference>
<dbReference type="FunFam" id="1.20.1070.10:FF:000047">
    <property type="entry name" value="Muscarinic acetylcholine receptor"/>
    <property type="match status" value="1"/>
</dbReference>
<evidence type="ECO:0000256" key="6">
    <source>
        <dbReference type="ARBA" id="ARBA00023018"/>
    </source>
</evidence>
<feature type="domain" description="G-protein coupled receptors family 1 profile" evidence="17">
    <location>
        <begin position="50"/>
        <end position="489"/>
    </location>
</feature>
<dbReference type="GO" id="GO:0007187">
    <property type="term" value="P:G protein-coupled receptor signaling pathway, coupled to cyclic nucleotide second messenger"/>
    <property type="evidence" value="ECO:0007669"/>
    <property type="project" value="TreeGrafter"/>
</dbReference>
<evidence type="ECO:0000256" key="9">
    <source>
        <dbReference type="ARBA" id="ARBA00023157"/>
    </source>
</evidence>
<evidence type="ECO:0000313" key="19">
    <source>
        <dbReference type="Proteomes" id="UP000694388"/>
    </source>
</evidence>
<dbReference type="GO" id="GO:0007197">
    <property type="term" value="P:adenylate cyclase-inhibiting G protein-coupled acetylcholine receptor signaling pathway"/>
    <property type="evidence" value="ECO:0007669"/>
    <property type="project" value="TreeGrafter"/>
</dbReference>
<evidence type="ECO:0000256" key="5">
    <source>
        <dbReference type="ARBA" id="ARBA00022989"/>
    </source>
</evidence>
<feature type="compositionally biased region" description="Basic and acidic residues" evidence="16">
    <location>
        <begin position="358"/>
        <end position="367"/>
    </location>
</feature>
<dbReference type="PANTHER" id="PTHR24247">
    <property type="entry name" value="5-HYDROXYTRYPTAMINE RECEPTOR"/>
    <property type="match status" value="1"/>
</dbReference>
<keyword evidence="3" id="KW-0597">Phosphoprotein</keyword>
<keyword evidence="10 14" id="KW-0675">Receptor</keyword>
<dbReference type="PROSITE" id="PS00237">
    <property type="entry name" value="G_PROTEIN_RECEP_F1_1"/>
    <property type="match status" value="1"/>
</dbReference>
<organism evidence="18 19">
    <name type="scientific">Eptatretus burgeri</name>
    <name type="common">Inshore hagfish</name>
    <dbReference type="NCBI Taxonomy" id="7764"/>
    <lineage>
        <taxon>Eukaryota</taxon>
        <taxon>Metazoa</taxon>
        <taxon>Chordata</taxon>
        <taxon>Craniata</taxon>
        <taxon>Vertebrata</taxon>
        <taxon>Cyclostomata</taxon>
        <taxon>Myxini</taxon>
        <taxon>Myxiniformes</taxon>
        <taxon>Myxinidae</taxon>
        <taxon>Eptatretinae</taxon>
        <taxon>Eptatretus</taxon>
    </lineage>
</organism>
<feature type="transmembrane region" description="Helical" evidence="15">
    <location>
        <begin position="195"/>
        <end position="217"/>
    </location>
</feature>
<dbReference type="PROSITE" id="PS50262">
    <property type="entry name" value="G_PROTEIN_RECEP_F1_2"/>
    <property type="match status" value="1"/>
</dbReference>
<dbReference type="Ensembl" id="ENSEBUT00000020007.1">
    <property type="protein sequence ID" value="ENSEBUP00000019431.1"/>
    <property type="gene ID" value="ENSEBUG00000012081.1"/>
</dbReference>
<dbReference type="PANTHER" id="PTHR24247:SF265">
    <property type="entry name" value="MUSCARINIC ACETYLCHOLINE RECEPTOR DM1"/>
    <property type="match status" value="1"/>
</dbReference>
<evidence type="ECO:0000256" key="10">
    <source>
        <dbReference type="ARBA" id="ARBA00023170"/>
    </source>
</evidence>
<dbReference type="Gene3D" id="1.20.1070.10">
    <property type="entry name" value="Rhodopsin 7-helix transmembrane proteins"/>
    <property type="match status" value="2"/>
</dbReference>
<feature type="compositionally biased region" description="Polar residues" evidence="16">
    <location>
        <begin position="368"/>
        <end position="377"/>
    </location>
</feature>
<keyword evidence="12 14" id="KW-0807">Transducer</keyword>
<reference evidence="18" key="2">
    <citation type="submission" date="2025-09" db="UniProtKB">
        <authorList>
            <consortium name="Ensembl"/>
        </authorList>
    </citation>
    <scope>IDENTIFICATION</scope>
</reference>
<evidence type="ECO:0000256" key="3">
    <source>
        <dbReference type="ARBA" id="ARBA00022553"/>
    </source>
</evidence>
<feature type="region of interest" description="Disordered" evidence="16">
    <location>
        <begin position="243"/>
        <end position="265"/>
    </location>
</feature>
<protein>
    <recommendedName>
        <fullName evidence="15">Muscarinic acetylcholine receptor</fullName>
    </recommendedName>
</protein>
<evidence type="ECO:0000256" key="14">
    <source>
        <dbReference type="RuleBase" id="RU000688"/>
    </source>
</evidence>
<keyword evidence="4 14" id="KW-0812">Transmembrane</keyword>
<dbReference type="SMART" id="SM01381">
    <property type="entry name" value="7TM_GPCR_Srsx"/>
    <property type="match status" value="1"/>
</dbReference>
<keyword evidence="9" id="KW-1015">Disulfide bond</keyword>
<dbReference type="Pfam" id="PF00001">
    <property type="entry name" value="7tm_1"/>
    <property type="match status" value="1"/>
</dbReference>
<dbReference type="PRINTS" id="PR00237">
    <property type="entry name" value="GPCRRHODOPSN"/>
</dbReference>
<dbReference type="InterPro" id="IPR000995">
    <property type="entry name" value="Musac_Ach_rcpt"/>
</dbReference>
<comment type="function">
    <text evidence="1">The muscarinic acetylcholine receptor mediates various cellular responses, including inhibition of adenylate cyclase, breakdown of phosphoinositides and modulation of potassium channels through the action of G proteins. Primary transducing effect is Pi turnover.</text>
</comment>
<sequence length="536" mass="59628">MEVTSSPCGENSTVQQCKENSSSLGPELIVAQAVAIGTVTGIISLLTIVGNVLVLVAFKVNRQLKTVNNYFLLSLAVADIIIGIVSMNLFTTYIIMGRWPLGSVACDLWLAVDYVASNASVMNLLVISMDRYLSVTRPLRYKAKRTPRRAGIMIGTAWVVSLILWGPAIMCWQYIVGTRTVKEGECYIQFLSEPIITFGTAIAAFYLPVSIMTVLYWRIYRETQNRTRELVGLQGSEFESSRRFLTPKPAGNGRQPDAEHARTKRRTGRCGCFKDMLAARTALRECSCNSTWDGQEEAPSPSPSLYSEEDDEVPPDRPKAIYSIVLAFPGHRPVLRSPETSITDDDVRTQGNPPSEPSVDRMHRQNTKDNNGTSMSLTGARESTSSGGGGTGTPSPLSGILSVKEAMAAKRFAVKARSQANKRKRITLIKEKKAAKTLSAILLSFIITWTPYNIMVLVSPFCNGCVPDKLWTLGYWLCYVNSTVNPVCYALCNKNFRKTFKWLLLCQWDQWKSQGYHFPNRHSIVQTKRSGMHMKT</sequence>
<keyword evidence="2 15" id="KW-1003">Cell membrane</keyword>
<dbReference type="AlphaFoldDB" id="A0A8C4QRC8"/>
<dbReference type="PRINTS" id="PR00243">
    <property type="entry name" value="MUSCARINICR"/>
</dbReference>
<dbReference type="CDD" id="cd15049">
    <property type="entry name" value="7tmA_mAChR"/>
    <property type="match status" value="1"/>
</dbReference>
<dbReference type="GO" id="GO:0030425">
    <property type="term" value="C:dendrite"/>
    <property type="evidence" value="ECO:0007669"/>
    <property type="project" value="TreeGrafter"/>
</dbReference>
<feature type="region of interest" description="Disordered" evidence="16">
    <location>
        <begin position="290"/>
        <end position="316"/>
    </location>
</feature>
<dbReference type="FunFam" id="1.20.1070.10:FF:000103">
    <property type="entry name" value="Muscarinic acetylcholine receptor"/>
    <property type="match status" value="1"/>
</dbReference>
<dbReference type="Proteomes" id="UP000694388">
    <property type="component" value="Unplaced"/>
</dbReference>